<evidence type="ECO:0000313" key="3">
    <source>
        <dbReference type="Proteomes" id="UP000053820"/>
    </source>
</evidence>
<sequence>MSDQLPENFQKLQVSDGVPKQRAKPSRRRSEAPKKPRCVPMKLKRPTQNRHMLQFYGIAVSKEWILNFDRQQMAKEYPEDADDDIIAAYTAQLLHWLTKIETLAYEPVHNPGDAPPDCLIDGNVLIISVCRNDPEGYSERPPQRNMDRLEEIIGRGPARWWVDAEEF</sequence>
<evidence type="ECO:0000313" key="2">
    <source>
        <dbReference type="EMBL" id="KIJ63317.1"/>
    </source>
</evidence>
<gene>
    <name evidence="2" type="ORF">HYDPIDRAFT_168532</name>
</gene>
<dbReference type="Proteomes" id="UP000053820">
    <property type="component" value="Unassembled WGS sequence"/>
</dbReference>
<organism evidence="2 3">
    <name type="scientific">Hydnomerulius pinastri MD-312</name>
    <dbReference type="NCBI Taxonomy" id="994086"/>
    <lineage>
        <taxon>Eukaryota</taxon>
        <taxon>Fungi</taxon>
        <taxon>Dikarya</taxon>
        <taxon>Basidiomycota</taxon>
        <taxon>Agaricomycotina</taxon>
        <taxon>Agaricomycetes</taxon>
        <taxon>Agaricomycetidae</taxon>
        <taxon>Boletales</taxon>
        <taxon>Boletales incertae sedis</taxon>
        <taxon>Leucogyrophana</taxon>
    </lineage>
</organism>
<feature type="compositionally biased region" description="Polar residues" evidence="1">
    <location>
        <begin position="1"/>
        <end position="13"/>
    </location>
</feature>
<evidence type="ECO:0000256" key="1">
    <source>
        <dbReference type="SAM" id="MobiDB-lite"/>
    </source>
</evidence>
<keyword evidence="3" id="KW-1185">Reference proteome</keyword>
<proteinExistence type="predicted"/>
<dbReference type="AlphaFoldDB" id="A0A0C9WEG9"/>
<dbReference type="HOGENOM" id="CLU_125567_1_0_1"/>
<reference evidence="2 3" key="1">
    <citation type="submission" date="2014-04" db="EMBL/GenBank/DDBJ databases">
        <title>Evolutionary Origins and Diversification of the Mycorrhizal Mutualists.</title>
        <authorList>
            <consortium name="DOE Joint Genome Institute"/>
            <consortium name="Mycorrhizal Genomics Consortium"/>
            <person name="Kohler A."/>
            <person name="Kuo A."/>
            <person name="Nagy L.G."/>
            <person name="Floudas D."/>
            <person name="Copeland A."/>
            <person name="Barry K.W."/>
            <person name="Cichocki N."/>
            <person name="Veneault-Fourrey C."/>
            <person name="LaButti K."/>
            <person name="Lindquist E.A."/>
            <person name="Lipzen A."/>
            <person name="Lundell T."/>
            <person name="Morin E."/>
            <person name="Murat C."/>
            <person name="Riley R."/>
            <person name="Ohm R."/>
            <person name="Sun H."/>
            <person name="Tunlid A."/>
            <person name="Henrissat B."/>
            <person name="Grigoriev I.V."/>
            <person name="Hibbett D.S."/>
            <person name="Martin F."/>
        </authorList>
    </citation>
    <scope>NUCLEOTIDE SEQUENCE [LARGE SCALE GENOMIC DNA]</scope>
    <source>
        <strain evidence="2 3">MD-312</strain>
    </source>
</reference>
<protein>
    <submittedName>
        <fullName evidence="2">Uncharacterized protein</fullName>
    </submittedName>
</protein>
<name>A0A0C9WEG9_9AGAM</name>
<accession>A0A0C9WEG9</accession>
<dbReference type="OrthoDB" id="2610489at2759"/>
<feature type="region of interest" description="Disordered" evidence="1">
    <location>
        <begin position="1"/>
        <end position="37"/>
    </location>
</feature>
<dbReference type="EMBL" id="KN839851">
    <property type="protein sequence ID" value="KIJ63317.1"/>
    <property type="molecule type" value="Genomic_DNA"/>
</dbReference>